<keyword evidence="5" id="KW-1185">Reference proteome</keyword>
<reference evidence="5" key="1">
    <citation type="journal article" date="2019" name="Int. J. Syst. Evol. Microbiol.">
        <title>The Global Catalogue of Microorganisms (GCM) 10K type strain sequencing project: providing services to taxonomists for standard genome sequencing and annotation.</title>
        <authorList>
            <consortium name="The Broad Institute Genomics Platform"/>
            <consortium name="The Broad Institute Genome Sequencing Center for Infectious Disease"/>
            <person name="Wu L."/>
            <person name="Ma J."/>
        </authorList>
    </citation>
    <scope>NUCLEOTIDE SEQUENCE [LARGE SCALE GENOMIC DNA]</scope>
    <source>
        <strain evidence="5">CECT 8531</strain>
    </source>
</reference>
<dbReference type="EMBL" id="JBHSDH010000013">
    <property type="protein sequence ID" value="MFC4291961.1"/>
    <property type="molecule type" value="Genomic_DNA"/>
</dbReference>
<evidence type="ECO:0000313" key="4">
    <source>
        <dbReference type="EMBL" id="MFC4291961.1"/>
    </source>
</evidence>
<comment type="caution">
    <text evidence="4">The sequence shown here is derived from an EMBL/GenBank/DDBJ whole genome shotgun (WGS) entry which is preliminary data.</text>
</comment>
<keyword evidence="1" id="KW-0175">Coiled coil</keyword>
<name>A0ABV8RIC4_9SPHN</name>
<keyword evidence="3" id="KW-0812">Transmembrane</keyword>
<feature type="region of interest" description="Disordered" evidence="2">
    <location>
        <begin position="85"/>
        <end position="105"/>
    </location>
</feature>
<keyword evidence="3" id="KW-0472">Membrane</keyword>
<gene>
    <name evidence="4" type="ORF">ACFOWX_05985</name>
</gene>
<keyword evidence="3" id="KW-1133">Transmembrane helix</keyword>
<dbReference type="Proteomes" id="UP001595887">
    <property type="component" value="Unassembled WGS sequence"/>
</dbReference>
<organism evidence="4 5">
    <name type="scientific">Sphingorhabdus arenilitoris</name>
    <dbReference type="NCBI Taxonomy" id="1490041"/>
    <lineage>
        <taxon>Bacteria</taxon>
        <taxon>Pseudomonadati</taxon>
        <taxon>Pseudomonadota</taxon>
        <taxon>Alphaproteobacteria</taxon>
        <taxon>Sphingomonadales</taxon>
        <taxon>Sphingomonadaceae</taxon>
        <taxon>Sphingorhabdus</taxon>
    </lineage>
</organism>
<evidence type="ECO:0000256" key="3">
    <source>
        <dbReference type="SAM" id="Phobius"/>
    </source>
</evidence>
<proteinExistence type="predicted"/>
<evidence type="ECO:0000256" key="2">
    <source>
        <dbReference type="SAM" id="MobiDB-lite"/>
    </source>
</evidence>
<dbReference type="RefSeq" id="WP_381422256.1">
    <property type="nucleotide sequence ID" value="NZ_JBHSDH010000013.1"/>
</dbReference>
<feature type="transmembrane region" description="Helical" evidence="3">
    <location>
        <begin position="6"/>
        <end position="26"/>
    </location>
</feature>
<feature type="coiled-coil region" evidence="1">
    <location>
        <begin position="41"/>
        <end position="68"/>
    </location>
</feature>
<accession>A0ABV8RIC4</accession>
<protein>
    <recommendedName>
        <fullName evidence="6">Phage shock protein B</fullName>
    </recommendedName>
</protein>
<evidence type="ECO:0000313" key="5">
    <source>
        <dbReference type="Proteomes" id="UP001595887"/>
    </source>
</evidence>
<evidence type="ECO:0000256" key="1">
    <source>
        <dbReference type="SAM" id="Coils"/>
    </source>
</evidence>
<sequence length="105" mass="11637">MEINPLLIPILGISCGLLAIFAGAIVKPWIAMKQRQMELDAQNVVEKAAQYASNSARLEERVAVLERIITDQGYSLAQEIEQLRGEPQGSGTPLPEFNKQKEMTQ</sequence>
<evidence type="ECO:0008006" key="6">
    <source>
        <dbReference type="Google" id="ProtNLM"/>
    </source>
</evidence>